<evidence type="ECO:0000256" key="4">
    <source>
        <dbReference type="PIRSR" id="PIRSR000097-2"/>
    </source>
</evidence>
<sequence>MAPLTITSTAKLASGKAIPRLGFGVWDSPSHLTTKSCLEAMKVGYRHIDTAQVYGNEKEVGGAVQQSKLSREDLYVTSKILSPGSDDAATYQKCLESVHKIDGKDGYLDLMLIHNSTSGAGGIKLMWQAMEKLHQEGKIKSIGVSNFGIGHIQGMKEYAQIWPPMVNQLELHPWLQQREIVDYCHKNNIVVEAYCPLVRNQKAKNPDLAALADKHGKSTAQVLVRYCLQKNWVPLPKSDNPGRIAQNADIYDFELDKQDMETLSGQGQEPALVMAVDNQAK</sequence>
<evidence type="ECO:0000259" key="6">
    <source>
        <dbReference type="Pfam" id="PF00248"/>
    </source>
</evidence>
<name>A0AAJ0D813_9PEZI</name>
<protein>
    <recommendedName>
        <fullName evidence="6">NADP-dependent oxidoreductase domain-containing protein</fullName>
    </recommendedName>
</protein>
<dbReference type="PRINTS" id="PR00069">
    <property type="entry name" value="ALDKETRDTASE"/>
</dbReference>
<evidence type="ECO:0000256" key="2">
    <source>
        <dbReference type="ARBA" id="ARBA00023002"/>
    </source>
</evidence>
<dbReference type="GO" id="GO:0016491">
    <property type="term" value="F:oxidoreductase activity"/>
    <property type="evidence" value="ECO:0007669"/>
    <property type="project" value="UniProtKB-KW"/>
</dbReference>
<dbReference type="FunFam" id="3.20.20.100:FF:000015">
    <property type="entry name" value="Oxidoreductase, aldo/keto reductase family"/>
    <property type="match status" value="1"/>
</dbReference>
<dbReference type="SUPFAM" id="SSF51430">
    <property type="entry name" value="NAD(P)-linked oxidoreductase"/>
    <property type="match status" value="1"/>
</dbReference>
<dbReference type="AlphaFoldDB" id="A0AAJ0D813"/>
<dbReference type="PIRSF" id="PIRSF000097">
    <property type="entry name" value="AKR"/>
    <property type="match status" value="1"/>
</dbReference>
<feature type="binding site" evidence="4">
    <location>
        <position position="114"/>
    </location>
    <ligand>
        <name>substrate</name>
    </ligand>
</feature>
<dbReference type="PANTHER" id="PTHR43827:SF13">
    <property type="entry name" value="ALDO_KETO REDUCTASE FAMILY PROTEIN"/>
    <property type="match status" value="1"/>
</dbReference>
<dbReference type="PROSITE" id="PS00062">
    <property type="entry name" value="ALDOKETO_REDUCTASE_2"/>
    <property type="match status" value="1"/>
</dbReference>
<comment type="caution">
    <text evidence="7">The sequence shown here is derived from an EMBL/GenBank/DDBJ whole genome shotgun (WGS) entry which is preliminary data.</text>
</comment>
<dbReference type="PROSITE" id="PS00798">
    <property type="entry name" value="ALDOKETO_REDUCTASE_1"/>
    <property type="match status" value="1"/>
</dbReference>
<dbReference type="InterPro" id="IPR036812">
    <property type="entry name" value="NAD(P)_OxRdtase_dom_sf"/>
</dbReference>
<dbReference type="InterPro" id="IPR018170">
    <property type="entry name" value="Aldo/ket_reductase_CS"/>
</dbReference>
<dbReference type="Proteomes" id="UP001271007">
    <property type="component" value="Unassembled WGS sequence"/>
</dbReference>
<evidence type="ECO:0000313" key="8">
    <source>
        <dbReference type="Proteomes" id="UP001271007"/>
    </source>
</evidence>
<feature type="site" description="Lowers pKa of active site Tyr" evidence="5">
    <location>
        <position position="79"/>
    </location>
</feature>
<organism evidence="7 8">
    <name type="scientific">Extremus antarcticus</name>
    <dbReference type="NCBI Taxonomy" id="702011"/>
    <lineage>
        <taxon>Eukaryota</taxon>
        <taxon>Fungi</taxon>
        <taxon>Dikarya</taxon>
        <taxon>Ascomycota</taxon>
        <taxon>Pezizomycotina</taxon>
        <taxon>Dothideomycetes</taxon>
        <taxon>Dothideomycetidae</taxon>
        <taxon>Mycosphaerellales</taxon>
        <taxon>Extremaceae</taxon>
        <taxon>Extremus</taxon>
    </lineage>
</organism>
<dbReference type="EMBL" id="JAWDJX010000048">
    <property type="protein sequence ID" value="KAK3048491.1"/>
    <property type="molecule type" value="Genomic_DNA"/>
</dbReference>
<dbReference type="PROSITE" id="PS00063">
    <property type="entry name" value="ALDOKETO_REDUCTASE_3"/>
    <property type="match status" value="1"/>
</dbReference>
<evidence type="ECO:0000313" key="7">
    <source>
        <dbReference type="EMBL" id="KAK3048491.1"/>
    </source>
</evidence>
<dbReference type="Pfam" id="PF00248">
    <property type="entry name" value="Aldo_ket_red"/>
    <property type="match status" value="1"/>
</dbReference>
<dbReference type="InterPro" id="IPR020471">
    <property type="entry name" value="AKR"/>
</dbReference>
<accession>A0AAJ0D813</accession>
<proteinExistence type="inferred from homology"/>
<keyword evidence="8" id="KW-1185">Reference proteome</keyword>
<comment type="similarity">
    <text evidence="1">Belongs to the aldo/keto reductase family.</text>
</comment>
<reference evidence="7" key="1">
    <citation type="submission" date="2023-04" db="EMBL/GenBank/DDBJ databases">
        <title>Black Yeasts Isolated from many extreme environments.</title>
        <authorList>
            <person name="Coleine C."/>
            <person name="Stajich J.E."/>
            <person name="Selbmann L."/>
        </authorList>
    </citation>
    <scope>NUCLEOTIDE SEQUENCE</scope>
    <source>
        <strain evidence="7">CCFEE 5312</strain>
    </source>
</reference>
<feature type="domain" description="NADP-dependent oxidoreductase" evidence="6">
    <location>
        <begin position="38"/>
        <end position="263"/>
    </location>
</feature>
<evidence type="ECO:0000256" key="3">
    <source>
        <dbReference type="PIRSR" id="PIRSR000097-1"/>
    </source>
</evidence>
<evidence type="ECO:0000256" key="5">
    <source>
        <dbReference type="PIRSR" id="PIRSR000097-3"/>
    </source>
</evidence>
<dbReference type="PANTHER" id="PTHR43827">
    <property type="entry name" value="2,5-DIKETO-D-GLUCONIC ACID REDUCTASE"/>
    <property type="match status" value="1"/>
</dbReference>
<dbReference type="InterPro" id="IPR023210">
    <property type="entry name" value="NADP_OxRdtase_dom"/>
</dbReference>
<dbReference type="CDD" id="cd19071">
    <property type="entry name" value="AKR_AKR1-5-like"/>
    <property type="match status" value="1"/>
</dbReference>
<dbReference type="Gene3D" id="3.20.20.100">
    <property type="entry name" value="NADP-dependent oxidoreductase domain"/>
    <property type="match status" value="1"/>
</dbReference>
<gene>
    <name evidence="7" type="ORF">LTR09_010155</name>
</gene>
<keyword evidence="2" id="KW-0560">Oxidoreductase</keyword>
<feature type="active site" description="Proton donor" evidence="3">
    <location>
        <position position="54"/>
    </location>
</feature>
<evidence type="ECO:0000256" key="1">
    <source>
        <dbReference type="ARBA" id="ARBA00007905"/>
    </source>
</evidence>